<dbReference type="GO" id="GO:0033890">
    <property type="term" value="F:ribonuclease D activity"/>
    <property type="evidence" value="ECO:0007669"/>
    <property type="project" value="InterPro"/>
</dbReference>
<dbReference type="AlphaFoldDB" id="A0A381TR22"/>
<evidence type="ECO:0000256" key="1">
    <source>
        <dbReference type="ARBA" id="ARBA00022490"/>
    </source>
</evidence>
<evidence type="ECO:0000259" key="7">
    <source>
        <dbReference type="PROSITE" id="PS50967"/>
    </source>
</evidence>
<dbReference type="PANTHER" id="PTHR47649">
    <property type="entry name" value="RIBONUCLEASE D"/>
    <property type="match status" value="1"/>
</dbReference>
<dbReference type="Pfam" id="PF01612">
    <property type="entry name" value="DNA_pol_A_exo1"/>
    <property type="match status" value="1"/>
</dbReference>
<keyword evidence="2" id="KW-0819">tRNA processing</keyword>
<name>A0A381TR22_9ZZZZ</name>
<gene>
    <name evidence="8" type="ORF">METZ01_LOCUS70822</name>
</gene>
<keyword evidence="4" id="KW-0378">Hydrolase</keyword>
<dbReference type="InterPro" id="IPR044876">
    <property type="entry name" value="HRDC_dom_sf"/>
</dbReference>
<evidence type="ECO:0000256" key="4">
    <source>
        <dbReference type="ARBA" id="ARBA00022801"/>
    </source>
</evidence>
<evidence type="ECO:0000256" key="6">
    <source>
        <dbReference type="SAM" id="MobiDB-lite"/>
    </source>
</evidence>
<dbReference type="GO" id="GO:0008033">
    <property type="term" value="P:tRNA processing"/>
    <property type="evidence" value="ECO:0007669"/>
    <property type="project" value="UniProtKB-KW"/>
</dbReference>
<dbReference type="Gene3D" id="3.30.420.10">
    <property type="entry name" value="Ribonuclease H-like superfamily/Ribonuclease H"/>
    <property type="match status" value="1"/>
</dbReference>
<evidence type="ECO:0000256" key="5">
    <source>
        <dbReference type="ARBA" id="ARBA00022839"/>
    </source>
</evidence>
<evidence type="ECO:0000256" key="3">
    <source>
        <dbReference type="ARBA" id="ARBA00022722"/>
    </source>
</evidence>
<dbReference type="Gene3D" id="1.10.150.80">
    <property type="entry name" value="HRDC domain"/>
    <property type="match status" value="2"/>
</dbReference>
<dbReference type="InterPro" id="IPR036397">
    <property type="entry name" value="RNaseH_sf"/>
</dbReference>
<dbReference type="SMART" id="SM00474">
    <property type="entry name" value="35EXOc"/>
    <property type="match status" value="1"/>
</dbReference>
<dbReference type="InterPro" id="IPR010997">
    <property type="entry name" value="HRDC-like_sf"/>
</dbReference>
<dbReference type="CDD" id="cd06142">
    <property type="entry name" value="RNaseD_exo"/>
    <property type="match status" value="1"/>
</dbReference>
<keyword evidence="5" id="KW-0269">Exonuclease</keyword>
<dbReference type="InterPro" id="IPR006292">
    <property type="entry name" value="RNase_D"/>
</dbReference>
<feature type="domain" description="HRDC" evidence="7">
    <location>
        <begin position="206"/>
        <end position="286"/>
    </location>
</feature>
<dbReference type="PANTHER" id="PTHR47649:SF1">
    <property type="entry name" value="RIBONUCLEASE D"/>
    <property type="match status" value="1"/>
</dbReference>
<accession>A0A381TR22</accession>
<dbReference type="PROSITE" id="PS50967">
    <property type="entry name" value="HRDC"/>
    <property type="match status" value="1"/>
</dbReference>
<dbReference type="GO" id="GO:0003676">
    <property type="term" value="F:nucleic acid binding"/>
    <property type="evidence" value="ECO:0007669"/>
    <property type="project" value="InterPro"/>
</dbReference>
<evidence type="ECO:0000256" key="2">
    <source>
        <dbReference type="ARBA" id="ARBA00022694"/>
    </source>
</evidence>
<dbReference type="EMBL" id="UINC01004943">
    <property type="protein sequence ID" value="SVA17968.1"/>
    <property type="molecule type" value="Genomic_DNA"/>
</dbReference>
<feature type="region of interest" description="Disordered" evidence="6">
    <location>
        <begin position="183"/>
        <end position="204"/>
    </location>
</feature>
<keyword evidence="1" id="KW-0963">Cytoplasm</keyword>
<dbReference type="GO" id="GO:0008408">
    <property type="term" value="F:3'-5' exonuclease activity"/>
    <property type="evidence" value="ECO:0007669"/>
    <property type="project" value="InterPro"/>
</dbReference>
<protein>
    <recommendedName>
        <fullName evidence="7">HRDC domain-containing protein</fullName>
    </recommendedName>
</protein>
<dbReference type="SUPFAM" id="SSF53098">
    <property type="entry name" value="Ribonuclease H-like"/>
    <property type="match status" value="1"/>
</dbReference>
<dbReference type="HAMAP" id="MF_01899">
    <property type="entry name" value="RNase_D"/>
    <property type="match status" value="1"/>
</dbReference>
<dbReference type="InterPro" id="IPR051086">
    <property type="entry name" value="RNase_D-like"/>
</dbReference>
<dbReference type="InterPro" id="IPR012337">
    <property type="entry name" value="RNaseH-like_sf"/>
</dbReference>
<organism evidence="8">
    <name type="scientific">marine metagenome</name>
    <dbReference type="NCBI Taxonomy" id="408172"/>
    <lineage>
        <taxon>unclassified sequences</taxon>
        <taxon>metagenomes</taxon>
        <taxon>ecological metagenomes</taxon>
    </lineage>
</organism>
<dbReference type="SUPFAM" id="SSF47819">
    <property type="entry name" value="HRDC-like"/>
    <property type="match status" value="2"/>
</dbReference>
<proteinExistence type="inferred from homology"/>
<sequence>MVESDAGLAAACRRWSKATAIGLDTEFIRERTYYPRPALLQVADAKGVVLVDPLRISDFGPFADILNNPAALIVMHACGEDLEVLDVMTGTTPQRIFDTQLAGAFAGHGFSLGYRDLVAALLQTSLDKGETRSNWLQRPLTPAQLHYAALDVLYLGPMHRHLTQQLEQKHRLNWVTEEFDHQRRARAEDSHPTSAYRKVRGRGALTPPNHAALRALATWRETEAMAQNRPRRHVLPDDALIGLARTLPGSIGDLASVRGLSSTARQRYGPTLLDCIAGARSTEPAELDRPMNFRPHAEVLKLLKAAAAQSAETLDLPPELVATRRGLEALLTIRLRDDSHIPPEFNGWRRAGITNALLTCLPKKAHD</sequence>
<dbReference type="GO" id="GO:0000166">
    <property type="term" value="F:nucleotide binding"/>
    <property type="evidence" value="ECO:0007669"/>
    <property type="project" value="InterPro"/>
</dbReference>
<evidence type="ECO:0000313" key="8">
    <source>
        <dbReference type="EMBL" id="SVA17968.1"/>
    </source>
</evidence>
<reference evidence="8" key="1">
    <citation type="submission" date="2018-05" db="EMBL/GenBank/DDBJ databases">
        <authorList>
            <person name="Lanie J.A."/>
            <person name="Ng W.-L."/>
            <person name="Kazmierczak K.M."/>
            <person name="Andrzejewski T.M."/>
            <person name="Davidsen T.M."/>
            <person name="Wayne K.J."/>
            <person name="Tettelin H."/>
            <person name="Glass J.I."/>
            <person name="Rusch D."/>
            <person name="Podicherti R."/>
            <person name="Tsui H.-C.T."/>
            <person name="Winkler M.E."/>
        </authorList>
    </citation>
    <scope>NUCLEOTIDE SEQUENCE</scope>
</reference>
<dbReference type="Pfam" id="PF00570">
    <property type="entry name" value="HRDC"/>
    <property type="match status" value="1"/>
</dbReference>
<dbReference type="InterPro" id="IPR002562">
    <property type="entry name" value="3'-5'_exonuclease_dom"/>
</dbReference>
<keyword evidence="3" id="KW-0540">Nuclease</keyword>
<dbReference type="InterPro" id="IPR002121">
    <property type="entry name" value="HRDC_dom"/>
</dbReference>
<dbReference type="NCBIfam" id="TIGR01388">
    <property type="entry name" value="rnd"/>
    <property type="match status" value="1"/>
</dbReference>
<dbReference type="SMART" id="SM00341">
    <property type="entry name" value="HRDC"/>
    <property type="match status" value="1"/>
</dbReference>